<dbReference type="AlphaFoldDB" id="A0A0B0P8U2"/>
<organism evidence="1 2">
    <name type="scientific">Gossypium arboreum</name>
    <name type="common">Tree cotton</name>
    <name type="synonym">Gossypium nanking</name>
    <dbReference type="NCBI Taxonomy" id="29729"/>
    <lineage>
        <taxon>Eukaryota</taxon>
        <taxon>Viridiplantae</taxon>
        <taxon>Streptophyta</taxon>
        <taxon>Embryophyta</taxon>
        <taxon>Tracheophyta</taxon>
        <taxon>Spermatophyta</taxon>
        <taxon>Magnoliopsida</taxon>
        <taxon>eudicotyledons</taxon>
        <taxon>Gunneridae</taxon>
        <taxon>Pentapetalae</taxon>
        <taxon>rosids</taxon>
        <taxon>malvids</taxon>
        <taxon>Malvales</taxon>
        <taxon>Malvaceae</taxon>
        <taxon>Malvoideae</taxon>
        <taxon>Gossypium</taxon>
    </lineage>
</organism>
<keyword evidence="2" id="KW-1185">Reference proteome</keyword>
<evidence type="ECO:0000313" key="1">
    <source>
        <dbReference type="EMBL" id="KHG21480.1"/>
    </source>
</evidence>
<name>A0A0B0P8U2_GOSAR</name>
<protein>
    <submittedName>
        <fullName evidence="1">Polyribonucleotide nucleotidyltransferase</fullName>
    </submittedName>
</protein>
<dbReference type="GO" id="GO:0016740">
    <property type="term" value="F:transferase activity"/>
    <property type="evidence" value="ECO:0007669"/>
    <property type="project" value="UniProtKB-KW"/>
</dbReference>
<sequence length="103" mass="11704">MMIKLVNFYHFRSRNMKSEPRPGEGQASRLNPISRPLFVYRGHGIGIKTRASTRARVRPYLGHGIGLDISAKLASGIKGHWRHQSHYHLKLLDSASKGDKKAW</sequence>
<keyword evidence="1" id="KW-0808">Transferase</keyword>
<dbReference type="EMBL" id="KN418709">
    <property type="protein sequence ID" value="KHG21480.1"/>
    <property type="molecule type" value="Genomic_DNA"/>
</dbReference>
<dbReference type="Proteomes" id="UP000032142">
    <property type="component" value="Unassembled WGS sequence"/>
</dbReference>
<evidence type="ECO:0000313" key="2">
    <source>
        <dbReference type="Proteomes" id="UP000032142"/>
    </source>
</evidence>
<reference evidence="2" key="1">
    <citation type="submission" date="2014-09" db="EMBL/GenBank/DDBJ databases">
        <authorList>
            <person name="Mudge J."/>
            <person name="Ramaraj T."/>
            <person name="Lindquist I.E."/>
            <person name="Bharti A.K."/>
            <person name="Sundararajan A."/>
            <person name="Cameron C.T."/>
            <person name="Woodward J.E."/>
            <person name="May G.D."/>
            <person name="Brubaker C."/>
            <person name="Broadhvest J."/>
            <person name="Wilkins T.A."/>
        </authorList>
    </citation>
    <scope>NUCLEOTIDE SEQUENCE</scope>
    <source>
        <strain evidence="2">cv. AKA8401</strain>
    </source>
</reference>
<proteinExistence type="predicted"/>
<accession>A0A0B0P8U2</accession>
<gene>
    <name evidence="1" type="ORF">F383_08804</name>
</gene>